<accession>A0A1E5L4D0</accession>
<evidence type="ECO:0000259" key="1">
    <source>
        <dbReference type="Pfam" id="PF18978"/>
    </source>
</evidence>
<organism evidence="2 3">
    <name type="scientific">Desulfuribacillus stibiiarsenatis</name>
    <dbReference type="NCBI Taxonomy" id="1390249"/>
    <lineage>
        <taxon>Bacteria</taxon>
        <taxon>Bacillati</taxon>
        <taxon>Bacillota</taxon>
        <taxon>Desulfuribacillia</taxon>
        <taxon>Desulfuribacillales</taxon>
        <taxon>Desulfuribacillaceae</taxon>
        <taxon>Desulfuribacillus</taxon>
    </lineage>
</organism>
<dbReference type="STRING" id="1390249.BHU72_07310"/>
<sequence>MNALEKGYAQTIREYCLQSKEKNPVILANEIMGIEGFPVAGQAHHPLIAASLLTAYANALNEKVDEHKLDAVIKRSDSLPAGFCAGFGSDAAIISLGITVSVILGNTVDEGSSVGRTISHTLTGMGMLAIANNSGARCCKRSTFTALTLAANYLPATLGVTFPKLEEATFRCQFFEMNKMCNKKYCKYYP</sequence>
<dbReference type="InterPro" id="IPR043768">
    <property type="entry name" value="DUF5714"/>
</dbReference>
<dbReference type="OrthoDB" id="9813299at2"/>
<keyword evidence="3" id="KW-1185">Reference proteome</keyword>
<dbReference type="AlphaFoldDB" id="A0A1E5L4D0"/>
<proteinExistence type="predicted"/>
<name>A0A1E5L4D0_9FIRM</name>
<protein>
    <recommendedName>
        <fullName evidence="1">DUF5714 domain-containing protein</fullName>
    </recommendedName>
</protein>
<dbReference type="RefSeq" id="WP_069702725.1">
    <property type="nucleotide sequence ID" value="NZ_MJAT01000035.1"/>
</dbReference>
<gene>
    <name evidence="2" type="ORF">BHU72_07310</name>
</gene>
<evidence type="ECO:0000313" key="2">
    <source>
        <dbReference type="EMBL" id="OEH84990.1"/>
    </source>
</evidence>
<feature type="domain" description="DUF5714" evidence="1">
    <location>
        <begin position="12"/>
        <end position="189"/>
    </location>
</feature>
<evidence type="ECO:0000313" key="3">
    <source>
        <dbReference type="Proteomes" id="UP000095255"/>
    </source>
</evidence>
<reference evidence="2 3" key="1">
    <citation type="submission" date="2016-09" db="EMBL/GenBank/DDBJ databases">
        <title>Desulfuribacillus arsenicus sp. nov., an obligately anaerobic, dissimilatory arsenic- and antimonate-reducing bacterium isolated from anoxic sediments.</title>
        <authorList>
            <person name="Abin C.A."/>
            <person name="Hollibaugh J.T."/>
        </authorList>
    </citation>
    <scope>NUCLEOTIDE SEQUENCE [LARGE SCALE GENOMIC DNA]</scope>
    <source>
        <strain evidence="2 3">MLFW-2</strain>
    </source>
</reference>
<dbReference type="EMBL" id="MJAT01000035">
    <property type="protein sequence ID" value="OEH84990.1"/>
    <property type="molecule type" value="Genomic_DNA"/>
</dbReference>
<comment type="caution">
    <text evidence="2">The sequence shown here is derived from an EMBL/GenBank/DDBJ whole genome shotgun (WGS) entry which is preliminary data.</text>
</comment>
<dbReference type="Pfam" id="PF18978">
    <property type="entry name" value="DUF5714"/>
    <property type="match status" value="1"/>
</dbReference>
<dbReference type="Proteomes" id="UP000095255">
    <property type="component" value="Unassembled WGS sequence"/>
</dbReference>